<reference evidence="2 3" key="1">
    <citation type="journal article" date="2021" name="BMC Biol.">
        <title>Horizontally acquired antibacterial genes associated with adaptive radiation of ladybird beetles.</title>
        <authorList>
            <person name="Li H.S."/>
            <person name="Tang X.F."/>
            <person name="Huang Y.H."/>
            <person name="Xu Z.Y."/>
            <person name="Chen M.L."/>
            <person name="Du X.Y."/>
            <person name="Qiu B.Y."/>
            <person name="Chen P.T."/>
            <person name="Zhang W."/>
            <person name="Slipinski A."/>
            <person name="Escalona H.E."/>
            <person name="Waterhouse R.M."/>
            <person name="Zwick A."/>
            <person name="Pang H."/>
        </authorList>
    </citation>
    <scope>NUCLEOTIDE SEQUENCE [LARGE SCALE GENOMIC DNA]</scope>
    <source>
        <strain evidence="2">SYSU2018</strain>
    </source>
</reference>
<comment type="caution">
    <text evidence="2">The sequence shown here is derived from an EMBL/GenBank/DDBJ whole genome shotgun (WGS) entry which is preliminary data.</text>
</comment>
<gene>
    <name evidence="2" type="ORF">HHI36_006424</name>
</gene>
<proteinExistence type="predicted"/>
<organism evidence="2 3">
    <name type="scientific">Cryptolaemus montrouzieri</name>
    <dbReference type="NCBI Taxonomy" id="559131"/>
    <lineage>
        <taxon>Eukaryota</taxon>
        <taxon>Metazoa</taxon>
        <taxon>Ecdysozoa</taxon>
        <taxon>Arthropoda</taxon>
        <taxon>Hexapoda</taxon>
        <taxon>Insecta</taxon>
        <taxon>Pterygota</taxon>
        <taxon>Neoptera</taxon>
        <taxon>Endopterygota</taxon>
        <taxon>Coleoptera</taxon>
        <taxon>Polyphaga</taxon>
        <taxon>Cucujiformia</taxon>
        <taxon>Coccinelloidea</taxon>
        <taxon>Coccinellidae</taxon>
        <taxon>Scymninae</taxon>
        <taxon>Scymnini</taxon>
        <taxon>Cryptolaemus</taxon>
    </lineage>
</organism>
<feature type="compositionally biased region" description="Polar residues" evidence="1">
    <location>
        <begin position="37"/>
        <end position="53"/>
    </location>
</feature>
<evidence type="ECO:0000313" key="3">
    <source>
        <dbReference type="Proteomes" id="UP001516400"/>
    </source>
</evidence>
<dbReference type="EMBL" id="JABFTP020000144">
    <property type="protein sequence ID" value="KAL3283275.1"/>
    <property type="molecule type" value="Genomic_DNA"/>
</dbReference>
<evidence type="ECO:0000256" key="1">
    <source>
        <dbReference type="SAM" id="MobiDB-lite"/>
    </source>
</evidence>
<protein>
    <submittedName>
        <fullName evidence="2">Uncharacterized protein</fullName>
    </submittedName>
</protein>
<name>A0ABD2NX95_9CUCU</name>
<dbReference type="AlphaFoldDB" id="A0ABD2NX95"/>
<feature type="region of interest" description="Disordered" evidence="1">
    <location>
        <begin position="37"/>
        <end position="126"/>
    </location>
</feature>
<dbReference type="Proteomes" id="UP001516400">
    <property type="component" value="Unassembled WGS sequence"/>
</dbReference>
<accession>A0ABD2NX95</accession>
<keyword evidence="3" id="KW-1185">Reference proteome</keyword>
<sequence length="126" mass="14113">MPSDELFQFIDEISEEQAENSDFDGDSDGEEAALTTFSSRLTRNIDSPSSTGKVNYHDDDNGGSKTLGMILSDSNDESAGNVDDRLELENENLESRNPPYKFRKSSCRKEKYENIQEDFGPSLNTD</sequence>
<evidence type="ECO:0000313" key="2">
    <source>
        <dbReference type="EMBL" id="KAL3283275.1"/>
    </source>
</evidence>